<name>A0A267HUB0_9ENTE</name>
<accession>A0A267HUB0</accession>
<evidence type="ECO:0000313" key="2">
    <source>
        <dbReference type="Proteomes" id="UP000216797"/>
    </source>
</evidence>
<sequence>MRRMKKMELEVNAVVETFEQAKELLADLEVLCEKYDIAFSINKNNYLVPLAGLSTDETVSKTVL</sequence>
<dbReference type="AlphaFoldDB" id="A0A267HUB0"/>
<comment type="caution">
    <text evidence="1">The sequence shown here is derived from an EMBL/GenBank/DDBJ whole genome shotgun (WGS) entry which is preliminary data.</text>
</comment>
<reference evidence="1 2" key="1">
    <citation type="submission" date="2015-08" db="EMBL/GenBank/DDBJ databases">
        <title>Enterococcus genome sequence.</title>
        <authorList>
            <person name="Acedo J.Z."/>
            <person name="Vederas J.C."/>
        </authorList>
    </citation>
    <scope>NUCLEOTIDE SEQUENCE [LARGE SCALE GENOMIC DNA]</scope>
    <source>
        <strain evidence="1 2">49</strain>
    </source>
</reference>
<dbReference type="Proteomes" id="UP000216797">
    <property type="component" value="Unassembled WGS sequence"/>
</dbReference>
<protein>
    <submittedName>
        <fullName evidence="1">Uncharacterized protein</fullName>
    </submittedName>
</protein>
<proteinExistence type="predicted"/>
<dbReference type="EMBL" id="LHUG01000005">
    <property type="protein sequence ID" value="PAB01078.1"/>
    <property type="molecule type" value="Genomic_DNA"/>
</dbReference>
<evidence type="ECO:0000313" key="1">
    <source>
        <dbReference type="EMBL" id="PAB01078.1"/>
    </source>
</evidence>
<organism evidence="1 2">
    <name type="scientific">Enterococcus canintestini</name>
    <dbReference type="NCBI Taxonomy" id="317010"/>
    <lineage>
        <taxon>Bacteria</taxon>
        <taxon>Bacillati</taxon>
        <taxon>Bacillota</taxon>
        <taxon>Bacilli</taxon>
        <taxon>Lactobacillales</taxon>
        <taxon>Enterococcaceae</taxon>
        <taxon>Enterococcus</taxon>
    </lineage>
</organism>
<keyword evidence="2" id="KW-1185">Reference proteome</keyword>
<gene>
    <name evidence="1" type="ORF">AKL21_07430</name>
</gene>